<reference evidence="3 4" key="1">
    <citation type="journal article" date="2015" name="Sci. Rep.">
        <title>The power of single molecule real-time sequencing technology in the de novo assembly of a eukaryotic genome.</title>
        <authorList>
            <person name="Sakai H."/>
            <person name="Naito K."/>
            <person name="Ogiso-Tanaka E."/>
            <person name="Takahashi Y."/>
            <person name="Iseki K."/>
            <person name="Muto C."/>
            <person name="Satou K."/>
            <person name="Teruya K."/>
            <person name="Shiroma A."/>
            <person name="Shimoji M."/>
            <person name="Hirano T."/>
            <person name="Itoh T."/>
            <person name="Kaga A."/>
            <person name="Tomooka N."/>
        </authorList>
    </citation>
    <scope>NUCLEOTIDE SEQUENCE [LARGE SCALE GENOMIC DNA]</scope>
    <source>
        <strain evidence="4">cv. Shumari</strain>
    </source>
</reference>
<keyword evidence="4" id="KW-1185">Reference proteome</keyword>
<feature type="transmembrane region" description="Helical" evidence="1">
    <location>
        <begin position="31"/>
        <end position="53"/>
    </location>
</feature>
<feature type="signal peptide" evidence="2">
    <location>
        <begin position="1"/>
        <end position="21"/>
    </location>
</feature>
<keyword evidence="1" id="KW-0472">Membrane</keyword>
<evidence type="ECO:0000313" key="3">
    <source>
        <dbReference type="EMBL" id="BAT82534.1"/>
    </source>
</evidence>
<keyword evidence="1" id="KW-1133">Transmembrane helix</keyword>
<dbReference type="Proteomes" id="UP000291084">
    <property type="component" value="Chromosome 3"/>
</dbReference>
<protein>
    <submittedName>
        <fullName evidence="3">Uncharacterized protein</fullName>
    </submittedName>
</protein>
<evidence type="ECO:0000256" key="1">
    <source>
        <dbReference type="SAM" id="Phobius"/>
    </source>
</evidence>
<organism evidence="3 4">
    <name type="scientific">Vigna angularis var. angularis</name>
    <dbReference type="NCBI Taxonomy" id="157739"/>
    <lineage>
        <taxon>Eukaryota</taxon>
        <taxon>Viridiplantae</taxon>
        <taxon>Streptophyta</taxon>
        <taxon>Embryophyta</taxon>
        <taxon>Tracheophyta</taxon>
        <taxon>Spermatophyta</taxon>
        <taxon>Magnoliopsida</taxon>
        <taxon>eudicotyledons</taxon>
        <taxon>Gunneridae</taxon>
        <taxon>Pentapetalae</taxon>
        <taxon>rosids</taxon>
        <taxon>fabids</taxon>
        <taxon>Fabales</taxon>
        <taxon>Fabaceae</taxon>
        <taxon>Papilionoideae</taxon>
        <taxon>50 kb inversion clade</taxon>
        <taxon>NPAAA clade</taxon>
        <taxon>indigoferoid/millettioid clade</taxon>
        <taxon>Phaseoleae</taxon>
        <taxon>Vigna</taxon>
    </lineage>
</organism>
<gene>
    <name evidence="3" type="primary">Vigan.03G256500</name>
    <name evidence="3" type="ORF">VIGAN_03256500</name>
</gene>
<sequence>MAFSKAMFIAVMSVLVAVISAADAPAPSPTSPAVAVSPSFVAGVVCAVAALAFGSSLRI</sequence>
<dbReference type="AlphaFoldDB" id="A0A0S3RPK7"/>
<evidence type="ECO:0000313" key="4">
    <source>
        <dbReference type="Proteomes" id="UP000291084"/>
    </source>
</evidence>
<proteinExistence type="predicted"/>
<dbReference type="EMBL" id="AP015036">
    <property type="protein sequence ID" value="BAT82534.1"/>
    <property type="molecule type" value="Genomic_DNA"/>
</dbReference>
<keyword evidence="2" id="KW-0732">Signal</keyword>
<keyword evidence="1" id="KW-0812">Transmembrane</keyword>
<name>A0A0S3RPK7_PHAAN</name>
<accession>A0A0S3RPK7</accession>
<feature type="chain" id="PRO_5006617268" evidence="2">
    <location>
        <begin position="22"/>
        <end position="59"/>
    </location>
</feature>
<evidence type="ECO:0000256" key="2">
    <source>
        <dbReference type="SAM" id="SignalP"/>
    </source>
</evidence>